<dbReference type="Proteomes" id="UP000078560">
    <property type="component" value="Unassembled WGS sequence"/>
</dbReference>
<organism evidence="4 5">
    <name type="scientific">Plasmodium ovale curtisi</name>
    <dbReference type="NCBI Taxonomy" id="864141"/>
    <lineage>
        <taxon>Eukaryota</taxon>
        <taxon>Sar</taxon>
        <taxon>Alveolata</taxon>
        <taxon>Apicomplexa</taxon>
        <taxon>Aconoidasida</taxon>
        <taxon>Haemosporida</taxon>
        <taxon>Plasmodiidae</taxon>
        <taxon>Plasmodium</taxon>
        <taxon>Plasmodium (Plasmodium)</taxon>
    </lineage>
</organism>
<accession>A0A1A8W2W8</accession>
<evidence type="ECO:0000313" key="4">
    <source>
        <dbReference type="EMBL" id="SBS87259.1"/>
    </source>
</evidence>
<feature type="compositionally biased region" description="Basic and acidic residues" evidence="2">
    <location>
        <begin position="742"/>
        <end position="759"/>
    </location>
</feature>
<evidence type="ECO:0000256" key="3">
    <source>
        <dbReference type="SAM" id="Phobius"/>
    </source>
</evidence>
<feature type="coiled-coil region" evidence="1">
    <location>
        <begin position="819"/>
        <end position="854"/>
    </location>
</feature>
<evidence type="ECO:0000256" key="1">
    <source>
        <dbReference type="SAM" id="Coils"/>
    </source>
</evidence>
<dbReference type="EMBL" id="FLQU01000555">
    <property type="protein sequence ID" value="SBS87259.1"/>
    <property type="molecule type" value="Genomic_DNA"/>
</dbReference>
<feature type="transmembrane region" description="Helical" evidence="3">
    <location>
        <begin position="529"/>
        <end position="551"/>
    </location>
</feature>
<evidence type="ECO:0000313" key="5">
    <source>
        <dbReference type="Proteomes" id="UP000078560"/>
    </source>
</evidence>
<feature type="region of interest" description="Disordered" evidence="2">
    <location>
        <begin position="1055"/>
        <end position="1090"/>
    </location>
</feature>
<name>A0A1A8W2W8_PLAOA</name>
<sequence length="1143" mass="132304">MNEQKKLDIIRSMLNALLGDPEVEENTNNDNKNKLKKKYIDKSKKVISFYRNYMNKSEQKELEKFSNLYDIILNNSFEHSEKNNIDTYMYCNVFPILKKTFDSFVFYISNLIIHKNDYAYRNIIKNFNPILLFSQYIIRLNDDDDDDDFSLNDENNFLYIPSDNYSIEDRREIIHNSDKLSSFNLSDGMDTHLNYDCSFPLSNKKGQLVSTVLEKDISDFYNKYDTVEQENKLKEKQKTKEILKCIYDKKNVLSGEEISLYDAYYEENVKLKGKNFRQKNCSSINLEESELDSFNGRSLIPSSFSISLDLKDGAKRVETPEMEVAVVDTRVDAVVDTQVDAVVDTQVDAVVDTQVDAVVDTQVDAVGVVSNAANKIVSNDDFEDVIQQLEKKESSYFEKKIYLLLNKWIREEDGRRFIINQKSKIEPLFNDFKKKNYTVTDKDIIPLLFFIDRNLYLNYSLVHQYNYNNFYYIYHLHSSFYCSDTNSITFEEVWDFLVSNLPLNNYLYKDDVLKGLKKLKKKKKIVQNFHFTITFIKNFLLFFLIDMFFFFSNFIKKDFNTNEITKSRQNKGCEQLILRNNFYLYISSLSPFFSSSSGESDSSCKGKDENASSPKMVNSIQDIYTKGTSHSEDDFSYIPIGNIELKGDNNRKENMDHSGITTNGGRKKCVLMYFLLLLWGVSIKLNINSDEFLISEELSTDMDEETNEGSSEKNEQATIKSEVEEGKHKGELNGKSNVHGGDVTKWERKKSRQPDENLCGKKKQGCKYMRQNCKHQSDSNVTPRRRSTRVHENVRSLSLNPCGMEHSSNKKRMLKETIRSKKKIEVEELKKIRKRKEEKSLQDLYELRKRYKRKGYNEKLTNFVHSIVRNVKPKRKNYYERVISKFQEGPDSAFSTILGGEGTEWEKMEARPSVQLCSNVGSNVGSSVGSSVGSNVGSHMDSKVNSQMDNLNESTLSHAHGGRESKPEIGMDGKLRGEIATTCDTATNFCSRYNSTDATFGEHKSMPSDHMVRNSRQKAHSANLRNLNENEIMLQIENFIKFYIKKKGKNKARTNAANEANVENADNSDEVGSVHGVAGEEEKTTSSLKKKKKKKRSPILLLCDFKLYKKKFLNKFSTEHIYLLLFFVHYLNTIMDTVMYTSN</sequence>
<feature type="compositionally biased region" description="Basic and acidic residues" evidence="2">
    <location>
        <begin position="710"/>
        <end position="732"/>
    </location>
</feature>
<reference evidence="5" key="1">
    <citation type="submission" date="2016-05" db="EMBL/GenBank/DDBJ databases">
        <authorList>
            <person name="Naeem Raeece"/>
        </authorList>
    </citation>
    <scope>NUCLEOTIDE SEQUENCE [LARGE SCALE GENOMIC DNA]</scope>
</reference>
<keyword evidence="1" id="KW-0175">Coiled coil</keyword>
<keyword evidence="3" id="KW-0812">Transmembrane</keyword>
<evidence type="ECO:0000256" key="2">
    <source>
        <dbReference type="SAM" id="MobiDB-lite"/>
    </source>
</evidence>
<protein>
    <submittedName>
        <fullName evidence="4">Uncharacterized protein</fullName>
    </submittedName>
</protein>
<feature type="compositionally biased region" description="Low complexity" evidence="2">
    <location>
        <begin position="1055"/>
        <end position="1065"/>
    </location>
</feature>
<feature type="region of interest" description="Disordered" evidence="2">
    <location>
        <begin position="703"/>
        <end position="792"/>
    </location>
</feature>
<keyword evidence="3" id="KW-0472">Membrane</keyword>
<gene>
    <name evidence="4" type="ORF">POVCU2_0041730</name>
</gene>
<proteinExistence type="predicted"/>
<dbReference type="AlphaFoldDB" id="A0A1A8W2W8"/>
<keyword evidence="3" id="KW-1133">Transmembrane helix</keyword>